<organism evidence="8 9">
    <name type="scientific">Hyphopichia burtonii NRRL Y-1933</name>
    <dbReference type="NCBI Taxonomy" id="984485"/>
    <lineage>
        <taxon>Eukaryota</taxon>
        <taxon>Fungi</taxon>
        <taxon>Dikarya</taxon>
        <taxon>Ascomycota</taxon>
        <taxon>Saccharomycotina</taxon>
        <taxon>Pichiomycetes</taxon>
        <taxon>Debaryomycetaceae</taxon>
        <taxon>Hyphopichia</taxon>
    </lineage>
</organism>
<keyword evidence="2 4" id="KW-0697">Rotamase</keyword>
<dbReference type="Pfam" id="PF00397">
    <property type="entry name" value="WW"/>
    <property type="match status" value="1"/>
</dbReference>
<feature type="domain" description="PpiC" evidence="7">
    <location>
        <begin position="63"/>
        <end position="175"/>
    </location>
</feature>
<name>A0A1E4RJW2_9ASCO</name>
<evidence type="ECO:0000256" key="3">
    <source>
        <dbReference type="ARBA" id="ARBA00023235"/>
    </source>
</evidence>
<evidence type="ECO:0000256" key="2">
    <source>
        <dbReference type="ARBA" id="ARBA00023110"/>
    </source>
</evidence>
<dbReference type="PANTHER" id="PTHR10657">
    <property type="entry name" value="PEPTIDYL-PROLYL CIS-TRANS ISOMERASE"/>
    <property type="match status" value="1"/>
</dbReference>
<dbReference type="EMBL" id="KV454540">
    <property type="protein sequence ID" value="ODV67564.1"/>
    <property type="molecule type" value="Genomic_DNA"/>
</dbReference>
<dbReference type="PANTHER" id="PTHR10657:SF4">
    <property type="entry name" value="PEPTIDYL-PROLYL CIS-TRANS ISOMERASE-RELATED"/>
    <property type="match status" value="1"/>
</dbReference>
<dbReference type="SUPFAM" id="SSF51045">
    <property type="entry name" value="WW domain"/>
    <property type="match status" value="1"/>
</dbReference>
<dbReference type="CDD" id="cd00201">
    <property type="entry name" value="WW"/>
    <property type="match status" value="1"/>
</dbReference>
<evidence type="ECO:0000313" key="9">
    <source>
        <dbReference type="Proteomes" id="UP000095085"/>
    </source>
</evidence>
<keyword evidence="3 4" id="KW-0413">Isomerase</keyword>
<dbReference type="FunFam" id="3.10.50.40:FF:000026">
    <property type="entry name" value="Peptidyl-prolyl cis-trans isomerase"/>
    <property type="match status" value="1"/>
</dbReference>
<dbReference type="Gene3D" id="3.10.50.40">
    <property type="match status" value="1"/>
</dbReference>
<comment type="catalytic activity">
    <reaction evidence="1 5">
        <text>[protein]-peptidylproline (omega=180) = [protein]-peptidylproline (omega=0)</text>
        <dbReference type="Rhea" id="RHEA:16237"/>
        <dbReference type="Rhea" id="RHEA-COMP:10747"/>
        <dbReference type="Rhea" id="RHEA-COMP:10748"/>
        <dbReference type="ChEBI" id="CHEBI:83833"/>
        <dbReference type="ChEBI" id="CHEBI:83834"/>
        <dbReference type="EC" id="5.2.1.8"/>
    </reaction>
</comment>
<evidence type="ECO:0000313" key="8">
    <source>
        <dbReference type="EMBL" id="ODV67564.1"/>
    </source>
</evidence>
<dbReference type="InterPro" id="IPR036020">
    <property type="entry name" value="WW_dom_sf"/>
</dbReference>
<dbReference type="InterPro" id="IPR001202">
    <property type="entry name" value="WW_dom"/>
</dbReference>
<gene>
    <name evidence="8" type="ORF">HYPBUDRAFT_5431</name>
</gene>
<dbReference type="Gene3D" id="2.20.70.10">
    <property type="match status" value="1"/>
</dbReference>
<dbReference type="RefSeq" id="XP_020076631.1">
    <property type="nucleotide sequence ID" value="XM_020223502.1"/>
</dbReference>
<dbReference type="GeneID" id="30998051"/>
<dbReference type="STRING" id="984485.A0A1E4RJW2"/>
<dbReference type="GO" id="GO:0003755">
    <property type="term" value="F:peptidyl-prolyl cis-trans isomerase activity"/>
    <property type="evidence" value="ECO:0007669"/>
    <property type="project" value="UniProtKB-UniRule"/>
</dbReference>
<dbReference type="GO" id="GO:0005829">
    <property type="term" value="C:cytosol"/>
    <property type="evidence" value="ECO:0007669"/>
    <property type="project" value="TreeGrafter"/>
</dbReference>
<dbReference type="Proteomes" id="UP000095085">
    <property type="component" value="Unassembled WGS sequence"/>
</dbReference>
<evidence type="ECO:0000259" key="6">
    <source>
        <dbReference type="PROSITE" id="PS50020"/>
    </source>
</evidence>
<dbReference type="PROSITE" id="PS01159">
    <property type="entry name" value="WW_DOMAIN_1"/>
    <property type="match status" value="1"/>
</dbReference>
<proteinExistence type="predicted"/>
<keyword evidence="9" id="KW-1185">Reference proteome</keyword>
<dbReference type="OrthoDB" id="2530521at2759"/>
<protein>
    <recommendedName>
        <fullName evidence="5">Peptidyl-prolyl cis-trans isomerase</fullName>
        <ecNumber evidence="5">5.2.1.8</ecNumber>
    </recommendedName>
</protein>
<dbReference type="SUPFAM" id="SSF54534">
    <property type="entry name" value="FKBP-like"/>
    <property type="match status" value="1"/>
</dbReference>
<dbReference type="EC" id="5.2.1.8" evidence="5"/>
<dbReference type="PROSITE" id="PS50020">
    <property type="entry name" value="WW_DOMAIN_2"/>
    <property type="match status" value="1"/>
</dbReference>
<dbReference type="InterPro" id="IPR046357">
    <property type="entry name" value="PPIase_dom_sf"/>
</dbReference>
<evidence type="ECO:0000256" key="1">
    <source>
        <dbReference type="ARBA" id="ARBA00000971"/>
    </source>
</evidence>
<sequence length="175" mass="19616">MTDTGLPPNWTIRISRTHAKEYFYNQSTKDSSWEPPFGTDDEKLKAYLIRFKQNKNKPVIPEDGKIRVSHLLIKSNQSRRPKSWKNPDGITTTRDEAIAILKNLQTKILNGEAKLGDLAKTESDCSSHSNAGDLGFFAKGQMQPPFEEAAFNLNVGEISDIVETDSGVHLIQRTA</sequence>
<reference evidence="9" key="1">
    <citation type="submission" date="2016-05" db="EMBL/GenBank/DDBJ databases">
        <title>Comparative genomics of biotechnologically important yeasts.</title>
        <authorList>
            <consortium name="DOE Joint Genome Institute"/>
            <person name="Riley R."/>
            <person name="Haridas S."/>
            <person name="Wolfe K.H."/>
            <person name="Lopes M.R."/>
            <person name="Hittinger C.T."/>
            <person name="Goker M."/>
            <person name="Salamov A."/>
            <person name="Wisecaver J."/>
            <person name="Long T.M."/>
            <person name="Aerts A.L."/>
            <person name="Barry K."/>
            <person name="Choi C."/>
            <person name="Clum A."/>
            <person name="Coughlan A.Y."/>
            <person name="Deshpande S."/>
            <person name="Douglass A.P."/>
            <person name="Hanson S.J."/>
            <person name="Klenk H.-P."/>
            <person name="Labutti K."/>
            <person name="Lapidus A."/>
            <person name="Lindquist E."/>
            <person name="Lipzen A."/>
            <person name="Meier-Kolthoff J.P."/>
            <person name="Ohm R.A."/>
            <person name="Otillar R.P."/>
            <person name="Pangilinan J."/>
            <person name="Peng Y."/>
            <person name="Rokas A."/>
            <person name="Rosa C.A."/>
            <person name="Scheuner C."/>
            <person name="Sibirny A.A."/>
            <person name="Slot J.C."/>
            <person name="Stielow J.B."/>
            <person name="Sun H."/>
            <person name="Kurtzman C.P."/>
            <person name="Blackwell M."/>
            <person name="Grigoriev I.V."/>
            <person name="Jeffries T.W."/>
        </authorList>
    </citation>
    <scope>NUCLEOTIDE SEQUENCE [LARGE SCALE GENOMIC DNA]</scope>
    <source>
        <strain evidence="9">NRRL Y-1933</strain>
    </source>
</reference>
<dbReference type="InterPro" id="IPR000297">
    <property type="entry name" value="PPIase_PpiC"/>
</dbReference>
<dbReference type="PROSITE" id="PS50198">
    <property type="entry name" value="PPIC_PPIASE_2"/>
    <property type="match status" value="1"/>
</dbReference>
<feature type="domain" description="WW" evidence="6">
    <location>
        <begin position="4"/>
        <end position="38"/>
    </location>
</feature>
<evidence type="ECO:0000256" key="5">
    <source>
        <dbReference type="RuleBase" id="RU363014"/>
    </source>
</evidence>
<evidence type="ECO:0000259" key="7">
    <source>
        <dbReference type="PROSITE" id="PS50198"/>
    </source>
</evidence>
<dbReference type="AlphaFoldDB" id="A0A1E4RJW2"/>
<evidence type="ECO:0000256" key="4">
    <source>
        <dbReference type="PROSITE-ProRule" id="PRU00278"/>
    </source>
</evidence>
<dbReference type="GO" id="GO:0060261">
    <property type="term" value="P:positive regulation of transcription initiation by RNA polymerase II"/>
    <property type="evidence" value="ECO:0007669"/>
    <property type="project" value="UniProtKB-ARBA"/>
</dbReference>
<accession>A0A1E4RJW2</accession>
<dbReference type="GO" id="GO:0005634">
    <property type="term" value="C:nucleus"/>
    <property type="evidence" value="ECO:0007669"/>
    <property type="project" value="TreeGrafter"/>
</dbReference>
<dbReference type="Pfam" id="PF00639">
    <property type="entry name" value="Rotamase"/>
    <property type="match status" value="1"/>
</dbReference>
<dbReference type="InterPro" id="IPR051370">
    <property type="entry name" value="PPIase_Pin1"/>
</dbReference>
<dbReference type="SMART" id="SM00456">
    <property type="entry name" value="WW"/>
    <property type="match status" value="1"/>
</dbReference>